<evidence type="ECO:0000256" key="1">
    <source>
        <dbReference type="ARBA" id="ARBA00003800"/>
    </source>
</evidence>
<dbReference type="Gene3D" id="3.30.70.260">
    <property type="match status" value="1"/>
</dbReference>
<dbReference type="Pfam" id="PF00389">
    <property type="entry name" value="2-Hacid_dh"/>
    <property type="match status" value="1"/>
</dbReference>
<dbReference type="EMBL" id="JAFBEI010000018">
    <property type="protein sequence ID" value="MBM7636179.1"/>
    <property type="molecule type" value="Genomic_DNA"/>
</dbReference>
<dbReference type="InterPro" id="IPR002912">
    <property type="entry name" value="ACT_dom"/>
</dbReference>
<evidence type="ECO:0000256" key="2">
    <source>
        <dbReference type="ARBA" id="ARBA00005216"/>
    </source>
</evidence>
<dbReference type="SUPFAM" id="SSF52283">
    <property type="entry name" value="Formate/glycerate dehydrogenase catalytic domain-like"/>
    <property type="match status" value="1"/>
</dbReference>
<dbReference type="InterPro" id="IPR045865">
    <property type="entry name" value="ACT-like_dom_sf"/>
</dbReference>
<gene>
    <name evidence="14" type="ORF">JOC31_000998</name>
</gene>
<dbReference type="GO" id="GO:0004617">
    <property type="term" value="F:phosphoglycerate dehydrogenase activity"/>
    <property type="evidence" value="ECO:0007669"/>
    <property type="project" value="UniProtKB-EC"/>
</dbReference>
<evidence type="ECO:0000256" key="12">
    <source>
        <dbReference type="RuleBase" id="RU003719"/>
    </source>
</evidence>
<dbReference type="Gene3D" id="3.40.50.720">
    <property type="entry name" value="NAD(P)-binding Rossmann-like Domain"/>
    <property type="match status" value="2"/>
</dbReference>
<dbReference type="CDD" id="cd12174">
    <property type="entry name" value="PGDH_like_3"/>
    <property type="match status" value="1"/>
</dbReference>
<comment type="catalytic activity">
    <reaction evidence="10">
        <text>(R)-2-hydroxyglutarate + NAD(+) = 2-oxoglutarate + NADH + H(+)</text>
        <dbReference type="Rhea" id="RHEA:49612"/>
        <dbReference type="ChEBI" id="CHEBI:15378"/>
        <dbReference type="ChEBI" id="CHEBI:15801"/>
        <dbReference type="ChEBI" id="CHEBI:16810"/>
        <dbReference type="ChEBI" id="CHEBI:57540"/>
        <dbReference type="ChEBI" id="CHEBI:57945"/>
        <dbReference type="EC" id="1.1.1.399"/>
    </reaction>
</comment>
<dbReference type="PANTHER" id="PTHR42938:SF47">
    <property type="entry name" value="HYDROXYPYRUVATE REDUCTASE"/>
    <property type="match status" value="1"/>
</dbReference>
<dbReference type="PROSITE" id="PS51671">
    <property type="entry name" value="ACT"/>
    <property type="match status" value="1"/>
</dbReference>
<evidence type="ECO:0000256" key="11">
    <source>
        <dbReference type="ARBA" id="ARBA00048731"/>
    </source>
</evidence>
<evidence type="ECO:0000259" key="13">
    <source>
        <dbReference type="PROSITE" id="PS51671"/>
    </source>
</evidence>
<evidence type="ECO:0000256" key="8">
    <source>
        <dbReference type="ARBA" id="ARBA00023027"/>
    </source>
</evidence>
<dbReference type="PANTHER" id="PTHR42938">
    <property type="entry name" value="FORMATE DEHYDROGENASE 1"/>
    <property type="match status" value="1"/>
</dbReference>
<evidence type="ECO:0000256" key="4">
    <source>
        <dbReference type="ARBA" id="ARBA00013001"/>
    </source>
</evidence>
<dbReference type="Pfam" id="PF02826">
    <property type="entry name" value="2-Hacid_dh_C"/>
    <property type="match status" value="1"/>
</dbReference>
<dbReference type="EC" id="1.1.1.95" evidence="5"/>
<evidence type="ECO:0000256" key="9">
    <source>
        <dbReference type="ARBA" id="ARBA00030455"/>
    </source>
</evidence>
<evidence type="ECO:0000256" key="5">
    <source>
        <dbReference type="ARBA" id="ARBA00013143"/>
    </source>
</evidence>
<dbReference type="SUPFAM" id="SSF55021">
    <property type="entry name" value="ACT-like"/>
    <property type="match status" value="1"/>
</dbReference>
<proteinExistence type="inferred from homology"/>
<dbReference type="PROSITE" id="PS00065">
    <property type="entry name" value="D_2_HYDROXYACID_DH_1"/>
    <property type="match status" value="1"/>
</dbReference>
<dbReference type="InterPro" id="IPR029752">
    <property type="entry name" value="D-isomer_DH_CS1"/>
</dbReference>
<comment type="function">
    <text evidence="1">Catalyzes the reversible oxidation of 3-phospho-D-glycerate to 3-phosphonooxypyruvate, the first step of the phosphorylated L-serine biosynthesis pathway. Also catalyzes the reversible oxidation of 2-hydroxyglutarate to 2-oxoglutarate.</text>
</comment>
<feature type="domain" description="ACT" evidence="13">
    <location>
        <begin position="318"/>
        <end position="391"/>
    </location>
</feature>
<accession>A0ABS2PLD5</accession>
<name>A0ABS2PLD5_9STRE</name>
<keyword evidence="7 12" id="KW-0560">Oxidoreductase</keyword>
<evidence type="ECO:0000256" key="7">
    <source>
        <dbReference type="ARBA" id="ARBA00023002"/>
    </source>
</evidence>
<comment type="similarity">
    <text evidence="3 12">Belongs to the D-isomer specific 2-hydroxyacid dehydrogenase family.</text>
</comment>
<dbReference type="Proteomes" id="UP000809081">
    <property type="component" value="Unassembled WGS sequence"/>
</dbReference>
<dbReference type="EC" id="1.1.1.399" evidence="4"/>
<evidence type="ECO:0000256" key="3">
    <source>
        <dbReference type="ARBA" id="ARBA00005854"/>
    </source>
</evidence>
<dbReference type="InterPro" id="IPR006139">
    <property type="entry name" value="D-isomer_2_OHA_DH_cat_dom"/>
</dbReference>
<evidence type="ECO:0000313" key="15">
    <source>
        <dbReference type="Proteomes" id="UP000809081"/>
    </source>
</evidence>
<dbReference type="InterPro" id="IPR006140">
    <property type="entry name" value="D-isomer_DH_NAD-bd"/>
</dbReference>
<evidence type="ECO:0000313" key="14">
    <source>
        <dbReference type="EMBL" id="MBM7636179.1"/>
    </source>
</evidence>
<reference evidence="14 15" key="1">
    <citation type="submission" date="2021-01" db="EMBL/GenBank/DDBJ databases">
        <title>Genomic Encyclopedia of Type Strains, Phase IV (KMG-IV): sequencing the most valuable type-strain genomes for metagenomic binning, comparative biology and taxonomic classification.</title>
        <authorList>
            <person name="Goeker M."/>
        </authorList>
    </citation>
    <scope>NUCLEOTIDE SEQUENCE [LARGE SCALE GENOMIC DNA]</scope>
    <source>
        <strain evidence="14 15">DSM 27513</strain>
    </source>
</reference>
<keyword evidence="15" id="KW-1185">Reference proteome</keyword>
<keyword evidence="8" id="KW-0520">NAD</keyword>
<dbReference type="InterPro" id="IPR036291">
    <property type="entry name" value="NAD(P)-bd_dom_sf"/>
</dbReference>
<protein>
    <recommendedName>
        <fullName evidence="6">D-3-phosphoglycerate dehydrogenase</fullName>
        <ecNumber evidence="4">1.1.1.399</ecNumber>
        <ecNumber evidence="5">1.1.1.95</ecNumber>
    </recommendedName>
    <alternativeName>
        <fullName evidence="9">2-oxoglutarate reductase</fullName>
    </alternativeName>
</protein>
<dbReference type="RefSeq" id="WP_205017070.1">
    <property type="nucleotide sequence ID" value="NZ_JAFBEI010000018.1"/>
</dbReference>
<comment type="pathway">
    <text evidence="2">Amino-acid biosynthesis; L-serine biosynthesis; L-serine from 3-phospho-D-glycerate: step 1/3.</text>
</comment>
<comment type="catalytic activity">
    <reaction evidence="11">
        <text>(2R)-3-phosphoglycerate + NAD(+) = 3-phosphooxypyruvate + NADH + H(+)</text>
        <dbReference type="Rhea" id="RHEA:12641"/>
        <dbReference type="ChEBI" id="CHEBI:15378"/>
        <dbReference type="ChEBI" id="CHEBI:18110"/>
        <dbReference type="ChEBI" id="CHEBI:57540"/>
        <dbReference type="ChEBI" id="CHEBI:57945"/>
        <dbReference type="ChEBI" id="CHEBI:58272"/>
        <dbReference type="EC" id="1.1.1.95"/>
    </reaction>
</comment>
<dbReference type="SUPFAM" id="SSF51735">
    <property type="entry name" value="NAD(P)-binding Rossmann-fold domains"/>
    <property type="match status" value="1"/>
</dbReference>
<sequence>MVFSVKTFNNINQIGLKELGNQFQIDGDLAENPDAYIIRSQNLHDVDFPSQLKAIARAGAGTNNIPVDKASEQGIVVFNTPGANANAVKEAVIASILLSARDYIAANTWTNTLTGDDVPKQVEAGKKQFAGTEIRGKKLGVIGLGAIGSRIANDARRLGMTVFGYDPYVSIDAAWNISHHVRRVKELKEIFETCDYITVHVPLTPDTKHTFNAETFALMQKGTTIINFARAELVDNAALFDAIETGVVKRYITDFGTEELLNKEGITVFPHVGGSTEEAELNCAIMAGQEIRQFMETGEITNSVNFPNIHQPLSAPYRITLINKNVPNIVARISTAVSDLNINIDNIINRSKGDYAYTLLDLDESDKAKVDELVAKFEENDNIVRVRLIKGN</sequence>
<organism evidence="14 15">
    <name type="scientific">Streptococcus saliviloxodontae</name>
    <dbReference type="NCBI Taxonomy" id="1349416"/>
    <lineage>
        <taxon>Bacteria</taxon>
        <taxon>Bacillati</taxon>
        <taxon>Bacillota</taxon>
        <taxon>Bacilli</taxon>
        <taxon>Lactobacillales</taxon>
        <taxon>Streptococcaceae</taxon>
        <taxon>Streptococcus</taxon>
    </lineage>
</organism>
<evidence type="ECO:0000256" key="6">
    <source>
        <dbReference type="ARBA" id="ARBA00021582"/>
    </source>
</evidence>
<comment type="caution">
    <text evidence="14">The sequence shown here is derived from an EMBL/GenBank/DDBJ whole genome shotgun (WGS) entry which is preliminary data.</text>
</comment>
<evidence type="ECO:0000256" key="10">
    <source>
        <dbReference type="ARBA" id="ARBA00048126"/>
    </source>
</evidence>